<feature type="domain" description="Thioredoxin" evidence="2">
    <location>
        <begin position="53"/>
        <end position="124"/>
    </location>
</feature>
<dbReference type="EMBL" id="SOQX01000001">
    <property type="protein sequence ID" value="TDY03922.1"/>
    <property type="molecule type" value="Genomic_DNA"/>
</dbReference>
<gene>
    <name evidence="3" type="ORF">EDC23_0293</name>
</gene>
<sequence>MELLFFGLIVTVTGLLLWWQWAMRRRARRLVGRAAPDTRAVDRHCTARHRIYFFHAPRCGPCRAAAPVVDKLSRQYSNLISVDVTAHPRLAYEFGIAVTPSFVVVTNDRISELRLGAAGESWLRARLERGAESMA</sequence>
<dbReference type="RefSeq" id="WP_134080489.1">
    <property type="nucleotide sequence ID" value="NZ_SOQX01000001.1"/>
</dbReference>
<organism evidence="3 4">
    <name type="scientific">Thiohalophilus thiocyanatoxydans</name>
    <dbReference type="NCBI Taxonomy" id="381308"/>
    <lineage>
        <taxon>Bacteria</taxon>
        <taxon>Pseudomonadati</taxon>
        <taxon>Pseudomonadota</taxon>
        <taxon>Gammaproteobacteria</taxon>
        <taxon>Thiohalomonadales</taxon>
        <taxon>Thiohalophilaceae</taxon>
        <taxon>Thiohalophilus</taxon>
    </lineage>
</organism>
<accession>A0A4R8ISB0</accession>
<comment type="caution">
    <text evidence="3">The sequence shown here is derived from an EMBL/GenBank/DDBJ whole genome shotgun (WGS) entry which is preliminary data.</text>
</comment>
<evidence type="ECO:0000256" key="1">
    <source>
        <dbReference type="SAM" id="Phobius"/>
    </source>
</evidence>
<dbReference type="Proteomes" id="UP000294914">
    <property type="component" value="Unassembled WGS sequence"/>
</dbReference>
<feature type="transmembrane region" description="Helical" evidence="1">
    <location>
        <begin position="6"/>
        <end position="23"/>
    </location>
</feature>
<keyword evidence="1" id="KW-0472">Membrane</keyword>
<keyword evidence="1" id="KW-0812">Transmembrane</keyword>
<dbReference type="CDD" id="cd02947">
    <property type="entry name" value="TRX_family"/>
    <property type="match status" value="1"/>
</dbReference>
<proteinExistence type="predicted"/>
<dbReference type="SUPFAM" id="SSF52833">
    <property type="entry name" value="Thioredoxin-like"/>
    <property type="match status" value="1"/>
</dbReference>
<keyword evidence="4" id="KW-1185">Reference proteome</keyword>
<evidence type="ECO:0000313" key="3">
    <source>
        <dbReference type="EMBL" id="TDY03922.1"/>
    </source>
</evidence>
<dbReference type="AlphaFoldDB" id="A0A4R8ISB0"/>
<evidence type="ECO:0000259" key="2">
    <source>
        <dbReference type="Pfam" id="PF00085"/>
    </source>
</evidence>
<keyword evidence="1" id="KW-1133">Transmembrane helix</keyword>
<reference evidence="3 4" key="1">
    <citation type="submission" date="2019-03" db="EMBL/GenBank/DDBJ databases">
        <title>Genomic Encyclopedia of Type Strains, Phase IV (KMG-IV): sequencing the most valuable type-strain genomes for metagenomic binning, comparative biology and taxonomic classification.</title>
        <authorList>
            <person name="Goeker M."/>
        </authorList>
    </citation>
    <scope>NUCLEOTIDE SEQUENCE [LARGE SCALE GENOMIC DNA]</scope>
    <source>
        <strain evidence="3 4">DSM 16326</strain>
    </source>
</reference>
<dbReference type="InterPro" id="IPR013766">
    <property type="entry name" value="Thioredoxin_domain"/>
</dbReference>
<dbReference type="Pfam" id="PF00085">
    <property type="entry name" value="Thioredoxin"/>
    <property type="match status" value="1"/>
</dbReference>
<dbReference type="Gene3D" id="3.40.30.10">
    <property type="entry name" value="Glutaredoxin"/>
    <property type="match status" value="1"/>
</dbReference>
<protein>
    <submittedName>
        <fullName evidence="3">Thioredoxin</fullName>
    </submittedName>
</protein>
<dbReference type="InterPro" id="IPR036249">
    <property type="entry name" value="Thioredoxin-like_sf"/>
</dbReference>
<evidence type="ECO:0000313" key="4">
    <source>
        <dbReference type="Proteomes" id="UP000294914"/>
    </source>
</evidence>
<name>A0A4R8ISB0_9GAMM</name>